<evidence type="ECO:0000259" key="2">
    <source>
        <dbReference type="PROSITE" id="PS50943"/>
    </source>
</evidence>
<reference evidence="3 4" key="1">
    <citation type="journal article" date="2015" name="Nature">
        <title>rRNA introns, odd ribosomes, and small enigmatic genomes across a large radiation of phyla.</title>
        <authorList>
            <person name="Brown C.T."/>
            <person name="Hug L.A."/>
            <person name="Thomas B.C."/>
            <person name="Sharon I."/>
            <person name="Castelle C.J."/>
            <person name="Singh A."/>
            <person name="Wilkins M.J."/>
            <person name="Williams K.H."/>
            <person name="Banfield J.F."/>
        </authorList>
    </citation>
    <scope>NUCLEOTIDE SEQUENCE [LARGE SCALE GENOMIC DNA]</scope>
</reference>
<dbReference type="Gene3D" id="2.60.40.10">
    <property type="entry name" value="Immunoglobulins"/>
    <property type="match status" value="1"/>
</dbReference>
<evidence type="ECO:0000256" key="1">
    <source>
        <dbReference type="SAM" id="Phobius"/>
    </source>
</evidence>
<dbReference type="CDD" id="cd00093">
    <property type="entry name" value="HTH_XRE"/>
    <property type="match status" value="1"/>
</dbReference>
<dbReference type="Proteomes" id="UP000034835">
    <property type="component" value="Unassembled WGS sequence"/>
</dbReference>
<accession>A0A0G1JPF2</accession>
<keyword evidence="1" id="KW-0472">Membrane</keyword>
<dbReference type="SUPFAM" id="SSF47413">
    <property type="entry name" value="lambda repressor-like DNA-binding domains"/>
    <property type="match status" value="1"/>
</dbReference>
<dbReference type="EMBL" id="LCJG01000015">
    <property type="protein sequence ID" value="KKT73203.1"/>
    <property type="molecule type" value="Genomic_DNA"/>
</dbReference>
<gene>
    <name evidence="3" type="ORF">UW68_C0015G0031</name>
</gene>
<dbReference type="PROSITE" id="PS50943">
    <property type="entry name" value="HTH_CROC1"/>
    <property type="match status" value="1"/>
</dbReference>
<dbReference type="Pfam" id="PF13413">
    <property type="entry name" value="HTH_25"/>
    <property type="match status" value="1"/>
</dbReference>
<organism evidence="3 4">
    <name type="scientific">Candidatus Collierbacteria bacterium GW2011_GWB1_44_6</name>
    <dbReference type="NCBI Taxonomy" id="1618384"/>
    <lineage>
        <taxon>Bacteria</taxon>
        <taxon>Candidatus Collieribacteriota</taxon>
    </lineage>
</organism>
<dbReference type="SMART" id="SM00530">
    <property type="entry name" value="HTH_XRE"/>
    <property type="match status" value="1"/>
</dbReference>
<comment type="caution">
    <text evidence="3">The sequence shown here is derived from an EMBL/GenBank/DDBJ whole genome shotgun (WGS) entry which is preliminary data.</text>
</comment>
<feature type="transmembrane region" description="Helical" evidence="1">
    <location>
        <begin position="91"/>
        <end position="116"/>
    </location>
</feature>
<feature type="domain" description="HTH cro/C1-type" evidence="2">
    <location>
        <begin position="8"/>
        <end position="68"/>
    </location>
</feature>
<dbReference type="InterPro" id="IPR050400">
    <property type="entry name" value="Bact_Cytoskel_RodZ"/>
</dbReference>
<dbReference type="InterPro" id="IPR001387">
    <property type="entry name" value="Cro/C1-type_HTH"/>
</dbReference>
<dbReference type="InterPro" id="IPR013783">
    <property type="entry name" value="Ig-like_fold"/>
</dbReference>
<dbReference type="GO" id="GO:0003677">
    <property type="term" value="F:DNA binding"/>
    <property type="evidence" value="ECO:0007669"/>
    <property type="project" value="InterPro"/>
</dbReference>
<dbReference type="AlphaFoldDB" id="A0A0G1JPF2"/>
<keyword evidence="1" id="KW-1133">Transmembrane helix</keyword>
<dbReference type="PANTHER" id="PTHR34475:SF1">
    <property type="entry name" value="CYTOSKELETON PROTEIN RODZ"/>
    <property type="match status" value="1"/>
</dbReference>
<dbReference type="PANTHER" id="PTHR34475">
    <property type="match status" value="1"/>
</dbReference>
<protein>
    <submittedName>
        <fullName evidence="3">Transcriptional regulator, XRE family</fullName>
    </submittedName>
</protein>
<evidence type="ECO:0000313" key="4">
    <source>
        <dbReference type="Proteomes" id="UP000034835"/>
    </source>
</evidence>
<evidence type="ECO:0000313" key="3">
    <source>
        <dbReference type="EMBL" id="KKT73203.1"/>
    </source>
</evidence>
<dbReference type="PATRIC" id="fig|1618384.3.peg.483"/>
<sequence>MKTVGQIIRTARQKRGLSIDQLSSLTKIDGKYINALEQDNYSSLPSETFAKGFIRNLSLRLDLNPSELVAIFRRDFKHPEQKVPSKRHQRFVLQGITSQILPFALGCVAFIVYLIFQFRAIVVPPKLTISQPGDGSVLVSPVEISGDTAVDALVYINEEIKVKPDSSGHFFTRINLPVGETEIGIKATNRFSRSSSKILKITIISK</sequence>
<dbReference type="STRING" id="1618384.UW68_C0015G0031"/>
<keyword evidence="1" id="KW-0812">Transmembrane</keyword>
<dbReference type="Gene3D" id="1.10.260.40">
    <property type="entry name" value="lambda repressor-like DNA-binding domains"/>
    <property type="match status" value="1"/>
</dbReference>
<proteinExistence type="predicted"/>
<dbReference type="InterPro" id="IPR010982">
    <property type="entry name" value="Lambda_DNA-bd_dom_sf"/>
</dbReference>
<name>A0A0G1JPF2_9BACT</name>